<gene>
    <name evidence="1" type="ORF">PG996_006739</name>
</gene>
<dbReference type="InterPro" id="IPR053209">
    <property type="entry name" value="Gramillin-biosynth_MTr"/>
</dbReference>
<proteinExistence type="predicted"/>
<comment type="caution">
    <text evidence="1">The sequence shown here is derived from an EMBL/GenBank/DDBJ whole genome shotgun (WGS) entry which is preliminary data.</text>
</comment>
<dbReference type="PANTHER" id="PTHR47643:SF2">
    <property type="entry name" value="TPR DOMAIN PROTEIN (AFU_ORTHOLOGUE AFUA_5G12710)"/>
    <property type="match status" value="1"/>
</dbReference>
<reference evidence="1 2" key="1">
    <citation type="submission" date="2023-01" db="EMBL/GenBank/DDBJ databases">
        <title>Analysis of 21 Apiospora genomes using comparative genomics revels a genus with tremendous synthesis potential of carbohydrate active enzymes and secondary metabolites.</title>
        <authorList>
            <person name="Sorensen T."/>
        </authorList>
    </citation>
    <scope>NUCLEOTIDE SEQUENCE [LARGE SCALE GENOMIC DNA]</scope>
    <source>
        <strain evidence="1 2">CBS 83171</strain>
    </source>
</reference>
<name>A0ABR1V9R2_9PEZI</name>
<evidence type="ECO:0000313" key="1">
    <source>
        <dbReference type="EMBL" id="KAK8067627.1"/>
    </source>
</evidence>
<dbReference type="Proteomes" id="UP001446871">
    <property type="component" value="Unassembled WGS sequence"/>
</dbReference>
<sequence>MDMKNVSGDEAWGGFRATRQRARSTSCSPDESVRVQVSFSKTQENFSQVCKTNQTTMERIQDGVMTQTVLEASYPPSIRPFNELHSTMIVDLKRGSHHRGKRLLLRIAEVAWGFDAIDAIVEDERGALIVLQFLHCPNGHQALDGGPIKQYQTFILKEPFLHTSTASVGTGKPCIRVDHITDVVWLDSSDPLRPNKWEPVATKSRETIEAPGFHAIYLANKNSDWVALLGHASDMIASGKDDNDRWKGYLYRSVGNLNLGRASIAFEDASKAGRYGATDLQVSLHQARAMKAPGKYDTALHMLEDLARRWPAMGNWEDEIEFVHSRNREHVKGEYNFGEMYKQAVAVPPLIKCATFSSLVQEQPSPGRGMGLYTTQSVSAGDIVLCEKALGYAFSAYGSRDSTTAATGLIYSDNTKTIFFGGQARLLSDLI</sequence>
<keyword evidence="2" id="KW-1185">Reference proteome</keyword>
<evidence type="ECO:0000313" key="2">
    <source>
        <dbReference type="Proteomes" id="UP001446871"/>
    </source>
</evidence>
<organism evidence="1 2">
    <name type="scientific">Apiospora saccharicola</name>
    <dbReference type="NCBI Taxonomy" id="335842"/>
    <lineage>
        <taxon>Eukaryota</taxon>
        <taxon>Fungi</taxon>
        <taxon>Dikarya</taxon>
        <taxon>Ascomycota</taxon>
        <taxon>Pezizomycotina</taxon>
        <taxon>Sordariomycetes</taxon>
        <taxon>Xylariomycetidae</taxon>
        <taxon>Amphisphaeriales</taxon>
        <taxon>Apiosporaceae</taxon>
        <taxon>Apiospora</taxon>
    </lineage>
</organism>
<dbReference type="EMBL" id="JAQQWM010000004">
    <property type="protein sequence ID" value="KAK8067627.1"/>
    <property type="molecule type" value="Genomic_DNA"/>
</dbReference>
<dbReference type="PANTHER" id="PTHR47643">
    <property type="entry name" value="TPR DOMAIN PROTEIN (AFU_ORTHOLOGUE AFUA_5G12710)"/>
    <property type="match status" value="1"/>
</dbReference>
<protein>
    <submittedName>
        <fullName evidence="1">Uncharacterized protein</fullName>
    </submittedName>
</protein>
<accession>A0ABR1V9R2</accession>